<name>A0A2S5R8T6_9PROT</name>
<evidence type="ECO:0000256" key="3">
    <source>
        <dbReference type="ARBA" id="ARBA00022801"/>
    </source>
</evidence>
<dbReference type="GO" id="GO:0008745">
    <property type="term" value="F:N-acetylmuramoyl-L-alanine amidase activity"/>
    <property type="evidence" value="ECO:0007669"/>
    <property type="project" value="UniProtKB-EC"/>
</dbReference>
<sequence>MLEWLMPFFTMFGPQHNIFYFEGNWHTERCVSVNTPSSQALPIGVLKEDQEKKEPVPIGVLKEDQEKKEPVPIDSIVLHSFEWDQNKDVSTNGQCAKVIQYWLDAKVGAHYIVSFESAEDLLKGFEARFPNLKELEATKKFGHSIQDPKKNAIICCVPDTRAAYHAGMSHFREFGVFDKGRYTLNFSSIGIEMQGNGTFKGDESIENFDQFSEDQINVVADLVKFLCAHHNLDPKNSVVSHAVIAPLRKKDPGPTIFQALADKGIGWCLPQPVFLLPLEITHTVEEARTLLQTNGYQPPASLVDLSPRETAESRFACLFPDTQPEVVYSFLDKFSLQYAPWAWANEPKGASKLSQESRELVIRALRAKAVL</sequence>
<dbReference type="RefSeq" id="WP_104206769.1">
    <property type="nucleotide sequence ID" value="NZ_PHHC01000082.1"/>
</dbReference>
<evidence type="ECO:0000256" key="2">
    <source>
        <dbReference type="ARBA" id="ARBA00011901"/>
    </source>
</evidence>
<dbReference type="InterPro" id="IPR036505">
    <property type="entry name" value="Amidase/PGRP_sf"/>
</dbReference>
<dbReference type="SMART" id="SM00644">
    <property type="entry name" value="Ami_2"/>
    <property type="match status" value="1"/>
</dbReference>
<dbReference type="Pfam" id="PF01510">
    <property type="entry name" value="Amidase_2"/>
    <property type="match status" value="1"/>
</dbReference>
<keyword evidence="4" id="KW-0961">Cell wall biogenesis/degradation</keyword>
<protein>
    <recommendedName>
        <fullName evidence="2">N-acetylmuramoyl-L-alanine amidase</fullName>
        <ecNumber evidence="2">3.5.1.28</ecNumber>
    </recommendedName>
</protein>
<evidence type="ECO:0000259" key="5">
    <source>
        <dbReference type="SMART" id="SM00644"/>
    </source>
</evidence>
<organism evidence="6 7">
    <name type="scientific">Holospora curviuscula</name>
    <dbReference type="NCBI Taxonomy" id="1082868"/>
    <lineage>
        <taxon>Bacteria</taxon>
        <taxon>Pseudomonadati</taxon>
        <taxon>Pseudomonadota</taxon>
        <taxon>Alphaproteobacteria</taxon>
        <taxon>Holosporales</taxon>
        <taxon>Holosporaceae</taxon>
        <taxon>Holospora</taxon>
    </lineage>
</organism>
<feature type="domain" description="N-acetylmuramoyl-L-alanine amidase" evidence="5">
    <location>
        <begin position="96"/>
        <end position="253"/>
    </location>
</feature>
<proteinExistence type="predicted"/>
<evidence type="ECO:0000256" key="4">
    <source>
        <dbReference type="ARBA" id="ARBA00023316"/>
    </source>
</evidence>
<reference evidence="6 7" key="1">
    <citation type="submission" date="2017-11" db="EMBL/GenBank/DDBJ databases">
        <title>Comparative genomic analysis of Holospora spp., intranuclear symbionts of paramecia.</title>
        <authorList>
            <person name="Garushyants S.K."/>
            <person name="Beliavskaya A."/>
            <person name="Malko D.B."/>
            <person name="Logacheva M.D."/>
            <person name="Rautian M.S."/>
            <person name="Gelfand M.S."/>
        </authorList>
    </citation>
    <scope>NUCLEOTIDE SEQUENCE [LARGE SCALE GENOMIC DNA]</scope>
    <source>
        <strain evidence="7">02AZ16</strain>
    </source>
</reference>
<dbReference type="Gene3D" id="3.40.80.10">
    <property type="entry name" value="Peptidoglycan recognition protein-like"/>
    <property type="match status" value="1"/>
</dbReference>
<dbReference type="CDD" id="cd06583">
    <property type="entry name" value="PGRP"/>
    <property type="match status" value="1"/>
</dbReference>
<evidence type="ECO:0000313" key="6">
    <source>
        <dbReference type="EMBL" id="PPE03720.1"/>
    </source>
</evidence>
<comment type="catalytic activity">
    <reaction evidence="1">
        <text>Hydrolyzes the link between N-acetylmuramoyl residues and L-amino acid residues in certain cell-wall glycopeptides.</text>
        <dbReference type="EC" id="3.5.1.28"/>
    </reaction>
</comment>
<dbReference type="SUPFAM" id="SSF55846">
    <property type="entry name" value="N-acetylmuramoyl-L-alanine amidase-like"/>
    <property type="match status" value="1"/>
</dbReference>
<gene>
    <name evidence="6" type="ORF">HCUR_00735</name>
</gene>
<dbReference type="EMBL" id="PHHC01000082">
    <property type="protein sequence ID" value="PPE03720.1"/>
    <property type="molecule type" value="Genomic_DNA"/>
</dbReference>
<dbReference type="AlphaFoldDB" id="A0A2S5R8T6"/>
<dbReference type="InterPro" id="IPR051206">
    <property type="entry name" value="NAMLAA_amidase_2"/>
</dbReference>
<dbReference type="GO" id="GO:0009253">
    <property type="term" value="P:peptidoglycan catabolic process"/>
    <property type="evidence" value="ECO:0007669"/>
    <property type="project" value="InterPro"/>
</dbReference>
<comment type="caution">
    <text evidence="6">The sequence shown here is derived from an EMBL/GenBank/DDBJ whole genome shotgun (WGS) entry which is preliminary data.</text>
</comment>
<keyword evidence="3" id="KW-0378">Hydrolase</keyword>
<dbReference type="PANTHER" id="PTHR30417">
    <property type="entry name" value="N-ACETYLMURAMOYL-L-ALANINE AMIDASE AMID"/>
    <property type="match status" value="1"/>
</dbReference>
<dbReference type="Proteomes" id="UP000239425">
    <property type="component" value="Unassembled WGS sequence"/>
</dbReference>
<dbReference type="PANTHER" id="PTHR30417:SF1">
    <property type="entry name" value="N-ACETYLMURAMOYL-L-ALANINE AMIDASE AMID"/>
    <property type="match status" value="1"/>
</dbReference>
<dbReference type="OrthoDB" id="9794842at2"/>
<accession>A0A2S5R8T6</accession>
<evidence type="ECO:0000256" key="1">
    <source>
        <dbReference type="ARBA" id="ARBA00001561"/>
    </source>
</evidence>
<dbReference type="InterPro" id="IPR002502">
    <property type="entry name" value="Amidase_domain"/>
</dbReference>
<evidence type="ECO:0000313" key="7">
    <source>
        <dbReference type="Proteomes" id="UP000239425"/>
    </source>
</evidence>
<dbReference type="EC" id="3.5.1.28" evidence="2"/>
<dbReference type="GO" id="GO:0009254">
    <property type="term" value="P:peptidoglycan turnover"/>
    <property type="evidence" value="ECO:0007669"/>
    <property type="project" value="TreeGrafter"/>
</dbReference>
<keyword evidence="7" id="KW-1185">Reference proteome</keyword>
<dbReference type="GO" id="GO:0071555">
    <property type="term" value="P:cell wall organization"/>
    <property type="evidence" value="ECO:0007669"/>
    <property type="project" value="UniProtKB-KW"/>
</dbReference>